<dbReference type="EMBL" id="JBEUSY010000451">
    <property type="protein sequence ID" value="KAL1232656.1"/>
    <property type="molecule type" value="Genomic_DNA"/>
</dbReference>
<dbReference type="Proteomes" id="UP001558632">
    <property type="component" value="Unassembled WGS sequence"/>
</dbReference>
<evidence type="ECO:0000313" key="1">
    <source>
        <dbReference type="EMBL" id="KAL1232656.1"/>
    </source>
</evidence>
<accession>A0ABR3K8Z8</accession>
<organism evidence="1 2">
    <name type="scientific">Trichinella spiralis</name>
    <name type="common">Trichina worm</name>
    <dbReference type="NCBI Taxonomy" id="6334"/>
    <lineage>
        <taxon>Eukaryota</taxon>
        <taxon>Metazoa</taxon>
        <taxon>Ecdysozoa</taxon>
        <taxon>Nematoda</taxon>
        <taxon>Enoplea</taxon>
        <taxon>Dorylaimia</taxon>
        <taxon>Trichinellida</taxon>
        <taxon>Trichinellidae</taxon>
        <taxon>Trichinella</taxon>
    </lineage>
</organism>
<gene>
    <name evidence="1" type="ORF">TSPI_01679</name>
</gene>
<evidence type="ECO:0000313" key="2">
    <source>
        <dbReference type="Proteomes" id="UP001558632"/>
    </source>
</evidence>
<keyword evidence="2" id="KW-1185">Reference proteome</keyword>
<proteinExistence type="predicted"/>
<sequence length="87" mass="9685">MILLLVHPTLWFAPYTHLIGQCGSSAFLGLDILLSLLYSGQLAAECGMYSLTFCPKCLQREFWYMTPISSAASHPKKILQCVAYVDP</sequence>
<reference evidence="1 2" key="1">
    <citation type="submission" date="2024-07" db="EMBL/GenBank/DDBJ databases">
        <title>Enhanced genomic and transcriptomic resources for Trichinella pseudospiralis and T. spiralis underpin the discovery of pronounced molecular differences between stages and species.</title>
        <authorList>
            <person name="Pasi K.K."/>
            <person name="La Rosa G."/>
            <person name="Gomez-Morales M.A."/>
            <person name="Tosini F."/>
            <person name="Sumanam S."/>
            <person name="Young N.D."/>
            <person name="Chang B.C."/>
            <person name="Robin G.B."/>
        </authorList>
    </citation>
    <scope>NUCLEOTIDE SEQUENCE [LARGE SCALE GENOMIC DNA]</scope>
    <source>
        <strain evidence="1">ISS534</strain>
    </source>
</reference>
<protein>
    <submittedName>
        <fullName evidence="1">Uncharacterized protein</fullName>
    </submittedName>
</protein>
<name>A0ABR3K8Z8_TRISP</name>
<comment type="caution">
    <text evidence="1">The sequence shown here is derived from an EMBL/GenBank/DDBJ whole genome shotgun (WGS) entry which is preliminary data.</text>
</comment>